<name>A0A5J5EHA0_9PEZI</name>
<protein>
    <submittedName>
        <fullName evidence="2">Uncharacterized protein</fullName>
    </submittedName>
</protein>
<dbReference type="Proteomes" id="UP000326924">
    <property type="component" value="Unassembled WGS sequence"/>
</dbReference>
<feature type="region of interest" description="Disordered" evidence="1">
    <location>
        <begin position="72"/>
        <end position="131"/>
    </location>
</feature>
<gene>
    <name evidence="2" type="ORF">FN846DRAFT_912517</name>
</gene>
<keyword evidence="3" id="KW-1185">Reference proteome</keyword>
<proteinExistence type="predicted"/>
<dbReference type="InParanoid" id="A0A5J5EHA0"/>
<dbReference type="EMBL" id="VXIS01000312">
    <property type="protein sequence ID" value="KAA8894780.1"/>
    <property type="molecule type" value="Genomic_DNA"/>
</dbReference>
<organism evidence="2 3">
    <name type="scientific">Sphaerosporella brunnea</name>
    <dbReference type="NCBI Taxonomy" id="1250544"/>
    <lineage>
        <taxon>Eukaryota</taxon>
        <taxon>Fungi</taxon>
        <taxon>Dikarya</taxon>
        <taxon>Ascomycota</taxon>
        <taxon>Pezizomycotina</taxon>
        <taxon>Pezizomycetes</taxon>
        <taxon>Pezizales</taxon>
        <taxon>Pyronemataceae</taxon>
        <taxon>Sphaerosporella</taxon>
    </lineage>
</organism>
<evidence type="ECO:0000313" key="2">
    <source>
        <dbReference type="EMBL" id="KAA8894780.1"/>
    </source>
</evidence>
<sequence>MSAGSRAPNPWLAAAAVRMVQLPPPSRVPAPIVTEGGTEDSPVRGRNPGNPFEEEHVNLSARSELAVVIGETNTRPTVGSKGSRRAPAESLAQIESANDSASEDEDEEGEQPVHRRRKPKPVEDRTYRAPGRRRENLAFSILAWLKPIPMPTRGQMDSALEQPIGRDSMEKLKTGEQVEITLGQAMSHASWQGQDPVLWMVAAWVNGAFNVDAHLTNNGKKLDDVSGELDMDTLVALVSSRAGEPMELISGGGVDSKFIRSDTKMWVEEGGVQWMVDNVTLDHHLLAEANQKGVYHERKGNTWSKAAPSGDFFQEPWVSGHPCAPQGSDTALGTMAVWMALTLHWPSLEDQRGKEQVDTPPAKG</sequence>
<comment type="caution">
    <text evidence="2">The sequence shown here is derived from an EMBL/GenBank/DDBJ whole genome shotgun (WGS) entry which is preliminary data.</text>
</comment>
<reference evidence="2 3" key="1">
    <citation type="submission" date="2019-09" db="EMBL/GenBank/DDBJ databases">
        <title>Draft genome of the ectomycorrhizal ascomycete Sphaerosporella brunnea.</title>
        <authorList>
            <consortium name="DOE Joint Genome Institute"/>
            <person name="Benucci G.M."/>
            <person name="Marozzi G."/>
            <person name="Antonielli L."/>
            <person name="Sanchez S."/>
            <person name="Marco P."/>
            <person name="Wang X."/>
            <person name="Falini L.B."/>
            <person name="Barry K."/>
            <person name="Haridas S."/>
            <person name="Lipzen A."/>
            <person name="Labutti K."/>
            <person name="Grigoriev I.V."/>
            <person name="Murat C."/>
            <person name="Martin F."/>
            <person name="Albertini E."/>
            <person name="Donnini D."/>
            <person name="Bonito G."/>
        </authorList>
    </citation>
    <scope>NUCLEOTIDE SEQUENCE [LARGE SCALE GENOMIC DNA]</scope>
    <source>
        <strain evidence="2 3">Sb_GMNB300</strain>
    </source>
</reference>
<feature type="compositionally biased region" description="Basic and acidic residues" evidence="1">
    <location>
        <begin position="120"/>
        <end position="131"/>
    </location>
</feature>
<dbReference type="AlphaFoldDB" id="A0A5J5EHA0"/>
<accession>A0A5J5EHA0</accession>
<evidence type="ECO:0000313" key="3">
    <source>
        <dbReference type="Proteomes" id="UP000326924"/>
    </source>
</evidence>
<feature type="region of interest" description="Disordered" evidence="1">
    <location>
        <begin position="24"/>
        <end position="56"/>
    </location>
</feature>
<evidence type="ECO:0000256" key="1">
    <source>
        <dbReference type="SAM" id="MobiDB-lite"/>
    </source>
</evidence>
<feature type="compositionally biased region" description="Acidic residues" evidence="1">
    <location>
        <begin position="101"/>
        <end position="110"/>
    </location>
</feature>